<dbReference type="AlphaFoldDB" id="A0A0B0ESC6"/>
<comment type="caution">
    <text evidence="1">The sequence shown here is derived from an EMBL/GenBank/DDBJ whole genome shotgun (WGS) entry which is preliminary data.</text>
</comment>
<dbReference type="EMBL" id="JRYO01000019">
    <property type="protein sequence ID" value="KHE94043.1"/>
    <property type="molecule type" value="Genomic_DNA"/>
</dbReference>
<proteinExistence type="predicted"/>
<name>A0A0B0ESC6_9BACT</name>
<reference evidence="1 2" key="1">
    <citation type="submission" date="2014-10" db="EMBL/GenBank/DDBJ databases">
        <title>Draft genome of anammox bacterium scalindua brodae, obtained using differential coverage binning of sequence data from two enrichment reactors.</title>
        <authorList>
            <person name="Speth D.R."/>
            <person name="Russ L."/>
            <person name="Kartal B."/>
            <person name="Op den Camp H.J."/>
            <person name="Dutilh B.E."/>
            <person name="Jetten M.S."/>
        </authorList>
    </citation>
    <scope>NUCLEOTIDE SEQUENCE [LARGE SCALE GENOMIC DNA]</scope>
    <source>
        <strain evidence="1">RU1</strain>
    </source>
</reference>
<gene>
    <name evidence="1" type="ORF">SCABRO_00181</name>
</gene>
<organism evidence="1 2">
    <name type="scientific">Candidatus Scalindua brodae</name>
    <dbReference type="NCBI Taxonomy" id="237368"/>
    <lineage>
        <taxon>Bacteria</taxon>
        <taxon>Pseudomonadati</taxon>
        <taxon>Planctomycetota</taxon>
        <taxon>Candidatus Brocadiia</taxon>
        <taxon>Candidatus Brocadiales</taxon>
        <taxon>Candidatus Scalinduaceae</taxon>
        <taxon>Candidatus Scalindua</taxon>
    </lineage>
</organism>
<dbReference type="Proteomes" id="UP000030652">
    <property type="component" value="Unassembled WGS sequence"/>
</dbReference>
<accession>A0A0B0ESC6</accession>
<dbReference type="eggNOG" id="ENOG5032UX0">
    <property type="taxonomic scope" value="Bacteria"/>
</dbReference>
<protein>
    <submittedName>
        <fullName evidence="1">Uncharacterized protein</fullName>
    </submittedName>
</protein>
<evidence type="ECO:0000313" key="1">
    <source>
        <dbReference type="EMBL" id="KHE94043.1"/>
    </source>
</evidence>
<evidence type="ECO:0000313" key="2">
    <source>
        <dbReference type="Proteomes" id="UP000030652"/>
    </source>
</evidence>
<sequence length="274" mass="30839">MIIRLIITICLFVGTSLSWIDYGLFANPRSTVYFYNPETNINNFASLKSEFDEYLSHHGPFQFQPFSDRDTFEKFIIESNDGVFILSSWHFHDLFVKFPIDSVCVGTSKGKSTQKKILSLNGITTNDNFDLLMGKKVASAGNEEYTRNVIKQMLGEEKAHLVDCLKILRVPKEIDALMALGFGMADLAITSENSLSKLAILNPKQYKGLRLIAKSNETLLPILATPKHRNDNIDLLLTVIEKMGTNPEGVTKLKMLGIDGWKRLGKIEKTSLED</sequence>